<name>A0A6A3V9F7_9STRA</name>
<reference evidence="1 2" key="1">
    <citation type="submission" date="2018-08" db="EMBL/GenBank/DDBJ databases">
        <title>Genomic investigation of the strawberry pathogen Phytophthora fragariae indicates pathogenicity is determined by transcriptional variation in three key races.</title>
        <authorList>
            <person name="Adams T.M."/>
            <person name="Armitage A.D."/>
            <person name="Sobczyk M.K."/>
            <person name="Bates H.J."/>
            <person name="Dunwell J.M."/>
            <person name="Nellist C.F."/>
            <person name="Harrison R.J."/>
        </authorList>
    </citation>
    <scope>NUCLEOTIDE SEQUENCE [LARGE SCALE GENOMIC DNA]</scope>
    <source>
        <strain evidence="1 2">BC-1</strain>
    </source>
</reference>
<evidence type="ECO:0000313" key="1">
    <source>
        <dbReference type="EMBL" id="KAE9156453.1"/>
    </source>
</evidence>
<comment type="caution">
    <text evidence="1">The sequence shown here is derived from an EMBL/GenBank/DDBJ whole genome shotgun (WGS) entry which is preliminary data.</text>
</comment>
<feature type="non-terminal residue" evidence="1">
    <location>
        <position position="1"/>
    </location>
</feature>
<gene>
    <name evidence="1" type="ORF">PF002_g33615</name>
</gene>
<proteinExistence type="predicted"/>
<dbReference type="EMBL" id="QXGD01011101">
    <property type="protein sequence ID" value="KAE9156453.1"/>
    <property type="molecule type" value="Genomic_DNA"/>
</dbReference>
<protein>
    <submittedName>
        <fullName evidence="1">Uncharacterized protein</fullName>
    </submittedName>
</protein>
<dbReference type="Proteomes" id="UP000440367">
    <property type="component" value="Unassembled WGS sequence"/>
</dbReference>
<dbReference type="AlphaFoldDB" id="A0A6A3V9F7"/>
<sequence length="42" mass="4516">VEAQKGSAADQMICLRKPNKSLSKSCIAGEEVSRSLRPPSSR</sequence>
<organism evidence="1 2">
    <name type="scientific">Phytophthora fragariae</name>
    <dbReference type="NCBI Taxonomy" id="53985"/>
    <lineage>
        <taxon>Eukaryota</taxon>
        <taxon>Sar</taxon>
        <taxon>Stramenopiles</taxon>
        <taxon>Oomycota</taxon>
        <taxon>Peronosporomycetes</taxon>
        <taxon>Peronosporales</taxon>
        <taxon>Peronosporaceae</taxon>
        <taxon>Phytophthora</taxon>
    </lineage>
</organism>
<evidence type="ECO:0000313" key="2">
    <source>
        <dbReference type="Proteomes" id="UP000440367"/>
    </source>
</evidence>
<accession>A0A6A3V9F7</accession>